<comment type="similarity">
    <text evidence="1 4 7">Belongs to the tRNA pseudouridine synthase TruA family.</text>
</comment>
<sequence>MPRLKCIVAYDGTRYAGYQVQPNGNTVQEELEKALAKMHKGEKVKITASGRTDSGVHAKGQVIHFDTNLTIPPSNWKRALDSMLPPDIHIADAEEAADDFHARYDATGKEYRYFVWNSREPDIFRRHFSCHVKIPLNLEAMKKACRIIEGEHDFTSFCSSRTDVKGSKVRTIHQAFIEKDGAELTFIFKGSGFLYNMVRILVGTILEVGRGEREPEDLKAMIEALDREAAGKTAPPHGLFLWKVDY</sequence>
<organism evidence="9 10">
    <name type="scientific">Halobacillus andaensis</name>
    <dbReference type="NCBI Taxonomy" id="1176239"/>
    <lineage>
        <taxon>Bacteria</taxon>
        <taxon>Bacillati</taxon>
        <taxon>Bacillota</taxon>
        <taxon>Bacilli</taxon>
        <taxon>Bacillales</taxon>
        <taxon>Bacillaceae</taxon>
        <taxon>Halobacillus</taxon>
    </lineage>
</organism>
<dbReference type="Proteomes" id="UP000660110">
    <property type="component" value="Unassembled WGS sequence"/>
</dbReference>
<keyword evidence="3 4" id="KW-0413">Isomerase</keyword>
<dbReference type="NCBIfam" id="TIGR00071">
    <property type="entry name" value="hisT_truA"/>
    <property type="match status" value="1"/>
</dbReference>
<dbReference type="InterPro" id="IPR020097">
    <property type="entry name" value="PsdUridine_synth_TruA_a/b_dom"/>
</dbReference>
<comment type="function">
    <text evidence="4">Formation of pseudouridine at positions 38, 39 and 40 in the anticodon stem and loop of transfer RNAs.</text>
</comment>
<evidence type="ECO:0000256" key="7">
    <source>
        <dbReference type="RuleBase" id="RU003792"/>
    </source>
</evidence>
<keyword evidence="10" id="KW-1185">Reference proteome</keyword>
<dbReference type="FunFam" id="3.30.70.580:FF:000001">
    <property type="entry name" value="tRNA pseudouridine synthase A"/>
    <property type="match status" value="1"/>
</dbReference>
<protein>
    <recommendedName>
        <fullName evidence="4">tRNA pseudouridine synthase A</fullName>
        <ecNumber evidence="4">5.4.99.12</ecNumber>
    </recommendedName>
    <alternativeName>
        <fullName evidence="4">tRNA pseudouridine(38-40) synthase</fullName>
    </alternativeName>
    <alternativeName>
        <fullName evidence="4">tRNA pseudouridylate synthase I</fullName>
    </alternativeName>
    <alternativeName>
        <fullName evidence="4">tRNA-uridine isomerase I</fullName>
    </alternativeName>
</protein>
<dbReference type="PANTHER" id="PTHR11142">
    <property type="entry name" value="PSEUDOURIDYLATE SYNTHASE"/>
    <property type="match status" value="1"/>
</dbReference>
<feature type="binding site" evidence="4 6">
    <location>
        <position position="111"/>
    </location>
    <ligand>
        <name>substrate</name>
    </ligand>
</feature>
<evidence type="ECO:0000313" key="9">
    <source>
        <dbReference type="EMBL" id="GGF34992.1"/>
    </source>
</evidence>
<dbReference type="Pfam" id="PF01416">
    <property type="entry name" value="PseudoU_synth_1"/>
    <property type="match status" value="2"/>
</dbReference>
<dbReference type="PIRSF" id="PIRSF001430">
    <property type="entry name" value="tRNA_psdUrid_synth"/>
    <property type="match status" value="1"/>
</dbReference>
<reference evidence="9" key="2">
    <citation type="submission" date="2020-09" db="EMBL/GenBank/DDBJ databases">
        <authorList>
            <person name="Sun Q."/>
            <person name="Zhou Y."/>
        </authorList>
    </citation>
    <scope>NUCLEOTIDE SEQUENCE</scope>
    <source>
        <strain evidence="9">CGMCC 1.12153</strain>
    </source>
</reference>
<dbReference type="Gene3D" id="3.30.70.580">
    <property type="entry name" value="Pseudouridine synthase I, catalytic domain, N-terminal subdomain"/>
    <property type="match status" value="1"/>
</dbReference>
<dbReference type="SUPFAM" id="SSF55120">
    <property type="entry name" value="Pseudouridine synthase"/>
    <property type="match status" value="1"/>
</dbReference>
<comment type="caution">
    <text evidence="9">The sequence shown here is derived from an EMBL/GenBank/DDBJ whole genome shotgun (WGS) entry which is preliminary data.</text>
</comment>
<dbReference type="EC" id="5.4.99.12" evidence="4"/>
<proteinExistence type="inferred from homology"/>
<dbReference type="EMBL" id="BMEL01000006">
    <property type="protein sequence ID" value="GGF34992.1"/>
    <property type="molecule type" value="Genomic_DNA"/>
</dbReference>
<evidence type="ECO:0000256" key="4">
    <source>
        <dbReference type="HAMAP-Rule" id="MF_00171"/>
    </source>
</evidence>
<dbReference type="GO" id="GO:0160147">
    <property type="term" value="F:tRNA pseudouridine(38-40) synthase activity"/>
    <property type="evidence" value="ECO:0007669"/>
    <property type="project" value="UniProtKB-EC"/>
</dbReference>
<evidence type="ECO:0000256" key="1">
    <source>
        <dbReference type="ARBA" id="ARBA00009375"/>
    </source>
</evidence>
<evidence type="ECO:0000313" key="10">
    <source>
        <dbReference type="Proteomes" id="UP000660110"/>
    </source>
</evidence>
<evidence type="ECO:0000256" key="5">
    <source>
        <dbReference type="PIRSR" id="PIRSR001430-1"/>
    </source>
</evidence>
<dbReference type="InterPro" id="IPR020103">
    <property type="entry name" value="PsdUridine_synth_cat_dom_sf"/>
</dbReference>
<evidence type="ECO:0000256" key="6">
    <source>
        <dbReference type="PIRSR" id="PIRSR001430-2"/>
    </source>
</evidence>
<dbReference type="InterPro" id="IPR001406">
    <property type="entry name" value="PsdUridine_synth_TruA"/>
</dbReference>
<dbReference type="CDD" id="cd02570">
    <property type="entry name" value="PseudoU_synth_EcTruA"/>
    <property type="match status" value="1"/>
</dbReference>
<evidence type="ECO:0000256" key="3">
    <source>
        <dbReference type="ARBA" id="ARBA00023235"/>
    </source>
</evidence>
<dbReference type="HAMAP" id="MF_00171">
    <property type="entry name" value="TruA"/>
    <property type="match status" value="1"/>
</dbReference>
<name>A0A917F1A2_HALAA</name>
<dbReference type="InterPro" id="IPR020095">
    <property type="entry name" value="PsdUridine_synth_TruA_C"/>
</dbReference>
<dbReference type="AlphaFoldDB" id="A0A917F1A2"/>
<evidence type="ECO:0000259" key="8">
    <source>
        <dbReference type="Pfam" id="PF01416"/>
    </source>
</evidence>
<gene>
    <name evidence="4 9" type="primary">truA</name>
    <name evidence="9" type="ORF">GCM10010954_37580</name>
</gene>
<evidence type="ECO:0000256" key="2">
    <source>
        <dbReference type="ARBA" id="ARBA00022694"/>
    </source>
</evidence>
<reference evidence="9" key="1">
    <citation type="journal article" date="2014" name="Int. J. Syst. Evol. Microbiol.">
        <title>Complete genome sequence of Corynebacterium casei LMG S-19264T (=DSM 44701T), isolated from a smear-ripened cheese.</title>
        <authorList>
            <consortium name="US DOE Joint Genome Institute (JGI-PGF)"/>
            <person name="Walter F."/>
            <person name="Albersmeier A."/>
            <person name="Kalinowski J."/>
            <person name="Ruckert C."/>
        </authorList>
    </citation>
    <scope>NUCLEOTIDE SEQUENCE</scope>
    <source>
        <strain evidence="9">CGMCC 1.12153</strain>
    </source>
</reference>
<dbReference type="Gene3D" id="3.30.70.660">
    <property type="entry name" value="Pseudouridine synthase I, catalytic domain, C-terminal subdomain"/>
    <property type="match status" value="1"/>
</dbReference>
<feature type="domain" description="Pseudouridine synthase I TruA alpha/beta" evidence="8">
    <location>
        <begin position="144"/>
        <end position="246"/>
    </location>
</feature>
<feature type="domain" description="Pseudouridine synthase I TruA alpha/beta" evidence="8">
    <location>
        <begin position="7"/>
        <end position="105"/>
    </location>
</feature>
<dbReference type="GO" id="GO:0031119">
    <property type="term" value="P:tRNA pseudouridine synthesis"/>
    <property type="evidence" value="ECO:0007669"/>
    <property type="project" value="UniProtKB-UniRule"/>
</dbReference>
<keyword evidence="2 4" id="KW-0819">tRNA processing</keyword>
<comment type="catalytic activity">
    <reaction evidence="4 7">
        <text>uridine(38/39/40) in tRNA = pseudouridine(38/39/40) in tRNA</text>
        <dbReference type="Rhea" id="RHEA:22376"/>
        <dbReference type="Rhea" id="RHEA-COMP:10085"/>
        <dbReference type="Rhea" id="RHEA-COMP:10087"/>
        <dbReference type="ChEBI" id="CHEBI:65314"/>
        <dbReference type="ChEBI" id="CHEBI:65315"/>
        <dbReference type="EC" id="5.4.99.12"/>
    </reaction>
</comment>
<feature type="active site" description="Nucleophile" evidence="4 5">
    <location>
        <position position="53"/>
    </location>
</feature>
<comment type="caution">
    <text evidence="4">Lacks conserved residue(s) required for the propagation of feature annotation.</text>
</comment>
<accession>A0A917F1A2</accession>
<dbReference type="GO" id="GO:0003723">
    <property type="term" value="F:RNA binding"/>
    <property type="evidence" value="ECO:0007669"/>
    <property type="project" value="InterPro"/>
</dbReference>
<comment type="subunit">
    <text evidence="4">Homodimer.</text>
</comment>
<dbReference type="PANTHER" id="PTHR11142:SF0">
    <property type="entry name" value="TRNA PSEUDOURIDINE SYNTHASE-LIKE 1"/>
    <property type="match status" value="1"/>
</dbReference>
<dbReference type="InterPro" id="IPR020094">
    <property type="entry name" value="TruA/RsuA/RluB/E/F_N"/>
</dbReference>